<gene>
    <name evidence="1" type="ORF">NCTC7928_07121</name>
</gene>
<evidence type="ECO:0000313" key="1">
    <source>
        <dbReference type="EMBL" id="STF46319.1"/>
    </source>
</evidence>
<organism evidence="1 2">
    <name type="scientific">Escherichia coli</name>
    <dbReference type="NCBI Taxonomy" id="562"/>
    <lineage>
        <taxon>Bacteria</taxon>
        <taxon>Pseudomonadati</taxon>
        <taxon>Pseudomonadota</taxon>
        <taxon>Gammaproteobacteria</taxon>
        <taxon>Enterobacterales</taxon>
        <taxon>Enterobacteriaceae</taxon>
        <taxon>Escherichia</taxon>
    </lineage>
</organism>
<name>A0A376LPZ0_ECOLX</name>
<reference evidence="1 2" key="1">
    <citation type="submission" date="2018-06" db="EMBL/GenBank/DDBJ databases">
        <authorList>
            <consortium name="Pathogen Informatics"/>
            <person name="Doyle S."/>
        </authorList>
    </citation>
    <scope>NUCLEOTIDE SEQUENCE [LARGE SCALE GENOMIC DNA]</scope>
    <source>
        <strain evidence="1 2">NCTC7928</strain>
    </source>
</reference>
<protein>
    <submittedName>
        <fullName evidence="1">Uncharacterized protein</fullName>
    </submittedName>
</protein>
<dbReference type="AlphaFoldDB" id="A0A376LPZ0"/>
<dbReference type="EMBL" id="UGAB01000002">
    <property type="protein sequence ID" value="STF46319.1"/>
    <property type="molecule type" value="Genomic_DNA"/>
</dbReference>
<accession>A0A376LPZ0</accession>
<proteinExistence type="predicted"/>
<dbReference type="Proteomes" id="UP000254877">
    <property type="component" value="Unassembled WGS sequence"/>
</dbReference>
<evidence type="ECO:0000313" key="2">
    <source>
        <dbReference type="Proteomes" id="UP000254877"/>
    </source>
</evidence>
<sequence>MAYNYILWCNNYVETSDTPGRCSVYVSKEDAEKYKKWLFVTRGVSIEKLWVRLFHSSDIADPDAFLTEHLNNDEFTIDLNIEYFIVKTNYGYERYISDKIAEKYHAWGENKGLNNNFECGNYNDIENFIELKSDKNVIEEIKRSTTRNYQK</sequence>